<evidence type="ECO:0008006" key="4">
    <source>
        <dbReference type="Google" id="ProtNLM"/>
    </source>
</evidence>
<dbReference type="Gene3D" id="3.30.700.10">
    <property type="entry name" value="Glycoprotein, Type 4 Pilin"/>
    <property type="match status" value="1"/>
</dbReference>
<keyword evidence="1" id="KW-0472">Membrane</keyword>
<keyword evidence="1" id="KW-1133">Transmembrane helix</keyword>
<dbReference type="KEGG" id="pcor:KS4_36680"/>
<dbReference type="PANTHER" id="PTHR30093:SF2">
    <property type="entry name" value="TYPE II SECRETION SYSTEM PROTEIN H"/>
    <property type="match status" value="1"/>
</dbReference>
<sequence length="326" mass="35630">MMKDLRKARERFGFTLIELLVVISIIALLIGILLPALGAARQTAQKAVCLANLRSSGQGLAIYGSSNRDWTPGPNTSGFHLNDGSFDDGEDNGSTAPIQNFDWISPTMGESIGLSDDAATRMEDIFTNSFRCPANDSTYDSQYGSGITPPNGVTDLLINSYSAINQFMLIKSNAGDNKVYTAWWVEDVVEIPDNFDSRQDLVGNASSKVWTLDGARYLDNNKGTVTFNAHPRQYSGGNYGTWGPALGNVVRTGNPYKLTTEQDKQNAERLSYRHNGSLNASFFDGHAESMDQTEAQRVEHYFPSGSVVRDAAALNDDSVENGMRIN</sequence>
<organism evidence="2 3">
    <name type="scientific">Poriferisphaera corsica</name>
    <dbReference type="NCBI Taxonomy" id="2528020"/>
    <lineage>
        <taxon>Bacteria</taxon>
        <taxon>Pseudomonadati</taxon>
        <taxon>Planctomycetota</taxon>
        <taxon>Phycisphaerae</taxon>
        <taxon>Phycisphaerales</taxon>
        <taxon>Phycisphaeraceae</taxon>
        <taxon>Poriferisphaera</taxon>
    </lineage>
</organism>
<gene>
    <name evidence="2" type="ORF">KS4_36680</name>
</gene>
<dbReference type="OrthoDB" id="239712at2"/>
<accession>A0A517YZE1</accession>
<evidence type="ECO:0000313" key="2">
    <source>
        <dbReference type="EMBL" id="QDU35585.1"/>
    </source>
</evidence>
<dbReference type="InterPro" id="IPR045584">
    <property type="entry name" value="Pilin-like"/>
</dbReference>
<proteinExistence type="predicted"/>
<reference evidence="2 3" key="1">
    <citation type="submission" date="2019-02" db="EMBL/GenBank/DDBJ databases">
        <title>Deep-cultivation of Planctomycetes and their phenomic and genomic characterization uncovers novel biology.</title>
        <authorList>
            <person name="Wiegand S."/>
            <person name="Jogler M."/>
            <person name="Boedeker C."/>
            <person name="Pinto D."/>
            <person name="Vollmers J."/>
            <person name="Rivas-Marin E."/>
            <person name="Kohn T."/>
            <person name="Peeters S.H."/>
            <person name="Heuer A."/>
            <person name="Rast P."/>
            <person name="Oberbeckmann S."/>
            <person name="Bunk B."/>
            <person name="Jeske O."/>
            <person name="Meyerdierks A."/>
            <person name="Storesund J.E."/>
            <person name="Kallscheuer N."/>
            <person name="Luecker S."/>
            <person name="Lage O.M."/>
            <person name="Pohl T."/>
            <person name="Merkel B.J."/>
            <person name="Hornburger P."/>
            <person name="Mueller R.-W."/>
            <person name="Bruemmer F."/>
            <person name="Labrenz M."/>
            <person name="Spormann A.M."/>
            <person name="Op den Camp H."/>
            <person name="Overmann J."/>
            <person name="Amann R."/>
            <person name="Jetten M.S.M."/>
            <person name="Mascher T."/>
            <person name="Medema M.H."/>
            <person name="Devos D.P."/>
            <person name="Kaster A.-K."/>
            <person name="Ovreas L."/>
            <person name="Rohde M."/>
            <person name="Galperin M.Y."/>
            <person name="Jogler C."/>
        </authorList>
    </citation>
    <scope>NUCLEOTIDE SEQUENCE [LARGE SCALE GENOMIC DNA]</scope>
    <source>
        <strain evidence="2 3">KS4</strain>
    </source>
</reference>
<feature type="transmembrane region" description="Helical" evidence="1">
    <location>
        <begin position="12"/>
        <end position="37"/>
    </location>
</feature>
<keyword evidence="1" id="KW-0812">Transmembrane</keyword>
<dbReference type="Pfam" id="PF07963">
    <property type="entry name" value="N_methyl"/>
    <property type="match status" value="1"/>
</dbReference>
<dbReference type="EMBL" id="CP036425">
    <property type="protein sequence ID" value="QDU35585.1"/>
    <property type="molecule type" value="Genomic_DNA"/>
</dbReference>
<protein>
    <recommendedName>
        <fullName evidence="4">Prepilin-type N-terminal cleavage/methylation domain-containing protein</fullName>
    </recommendedName>
</protein>
<dbReference type="PANTHER" id="PTHR30093">
    <property type="entry name" value="GENERAL SECRETION PATHWAY PROTEIN G"/>
    <property type="match status" value="1"/>
</dbReference>
<evidence type="ECO:0000256" key="1">
    <source>
        <dbReference type="SAM" id="Phobius"/>
    </source>
</evidence>
<evidence type="ECO:0000313" key="3">
    <source>
        <dbReference type="Proteomes" id="UP000317369"/>
    </source>
</evidence>
<dbReference type="NCBIfam" id="TIGR02532">
    <property type="entry name" value="IV_pilin_GFxxxE"/>
    <property type="match status" value="1"/>
</dbReference>
<name>A0A517YZE1_9BACT</name>
<dbReference type="Proteomes" id="UP000317369">
    <property type="component" value="Chromosome"/>
</dbReference>
<dbReference type="SUPFAM" id="SSF54523">
    <property type="entry name" value="Pili subunits"/>
    <property type="match status" value="1"/>
</dbReference>
<dbReference type="InterPro" id="IPR012902">
    <property type="entry name" value="N_methyl_site"/>
</dbReference>
<keyword evidence="3" id="KW-1185">Reference proteome</keyword>
<dbReference type="AlphaFoldDB" id="A0A517YZE1"/>